<dbReference type="InterPro" id="IPR003877">
    <property type="entry name" value="SPRY_dom"/>
</dbReference>
<comment type="caution">
    <text evidence="3">The sequence shown here is derived from an EMBL/GenBank/DDBJ whole genome shotgun (WGS) entry which is preliminary data.</text>
</comment>
<accession>A0AAD5Y224</accession>
<keyword evidence="4" id="KW-1185">Reference proteome</keyword>
<keyword evidence="1" id="KW-0812">Transmembrane</keyword>
<proteinExistence type="predicted"/>
<dbReference type="Gene3D" id="2.60.120.920">
    <property type="match status" value="1"/>
</dbReference>
<keyword evidence="1" id="KW-0472">Membrane</keyword>
<feature type="transmembrane region" description="Helical" evidence="1">
    <location>
        <begin position="255"/>
        <end position="277"/>
    </location>
</feature>
<sequence length="607" mass="67270">MSTSVFASGNTYSFFSSNNFTTSKGTVDIGSGFTNYYSQFKTYADPQTPDLDVYLPANVNMDDQFLTKFFGCTNLTRPVKVFYNNQATWGATNGNIQDNVLVEGITNFTTSEISLDISWPIALNSLIPEISTLSNTANDDDRLNEILLQIGELSVKSQQSIILGFKSAAEISGSFIGTIGSPSSYSFYNGTYTFDQANFNGGLKFMTSNNPFTSCKFQNAQSIKFSNDIFNYTLSFTASSSTLVYNYSGSVGLSFTAVGSVTFNGFGAFVLILSSGMTANGTLTPFETFVYAILVSFVLLYFIYSFVYRYQQLPSRTRSGNFNTRRILAERFVGHYPPDSEAALMALNKTNRVPESMKGKPRSPTFLCLREFEEYKFETVPKIRIGKMKRDGRQTVEFVTDQECSVQTNACMKPHEFGTSELEPPPLFDDESSSLECYFEVKIISIGTGNIAIGFATSPYPPFRLPGFAETSIGYHSKDGKVYLNDYEGKGLECGEPLEKGDTLGIGFRVVEIERVGEHVISETIFYFTRNGTRIGDEFVTDGFYADKIYPTIGVNCNCKLSVAFGNVDLVFNAPTDIELDSLNEHTIVELGNYLEIEKEDAAINLN</sequence>
<feature type="transmembrane region" description="Helical" evidence="1">
    <location>
        <begin position="289"/>
        <end position="308"/>
    </location>
</feature>
<protein>
    <submittedName>
        <fullName evidence="3">Rsp5p-dependent ubiquitination, sorting of cargo proteins at the multivesicular body</fullName>
    </submittedName>
</protein>
<name>A0AAD5Y224_9FUNG</name>
<gene>
    <name evidence="3" type="primary">SSH4_10</name>
    <name evidence="3" type="ORF">HK103_007165</name>
</gene>
<dbReference type="EMBL" id="JADGKB010000085">
    <property type="protein sequence ID" value="KAJ3254447.1"/>
    <property type="molecule type" value="Genomic_DNA"/>
</dbReference>
<organism evidence="3 4">
    <name type="scientific">Boothiomyces macroporosus</name>
    <dbReference type="NCBI Taxonomy" id="261099"/>
    <lineage>
        <taxon>Eukaryota</taxon>
        <taxon>Fungi</taxon>
        <taxon>Fungi incertae sedis</taxon>
        <taxon>Chytridiomycota</taxon>
        <taxon>Chytridiomycota incertae sedis</taxon>
        <taxon>Chytridiomycetes</taxon>
        <taxon>Rhizophydiales</taxon>
        <taxon>Terramycetaceae</taxon>
        <taxon>Boothiomyces</taxon>
    </lineage>
</organism>
<evidence type="ECO:0000313" key="3">
    <source>
        <dbReference type="EMBL" id="KAJ3254447.1"/>
    </source>
</evidence>
<dbReference type="Proteomes" id="UP001210925">
    <property type="component" value="Unassembled WGS sequence"/>
</dbReference>
<dbReference type="InterPro" id="IPR050618">
    <property type="entry name" value="Ubq-SigPath_Reg"/>
</dbReference>
<dbReference type="SUPFAM" id="SSF49899">
    <property type="entry name" value="Concanavalin A-like lectins/glucanases"/>
    <property type="match status" value="1"/>
</dbReference>
<dbReference type="InterPro" id="IPR013320">
    <property type="entry name" value="ConA-like_dom_sf"/>
</dbReference>
<evidence type="ECO:0000256" key="1">
    <source>
        <dbReference type="SAM" id="Phobius"/>
    </source>
</evidence>
<evidence type="ECO:0000313" key="4">
    <source>
        <dbReference type="Proteomes" id="UP001210925"/>
    </source>
</evidence>
<dbReference type="AlphaFoldDB" id="A0AAD5Y224"/>
<keyword evidence="1" id="KW-1133">Transmembrane helix</keyword>
<feature type="domain" description="SPRY" evidence="2">
    <location>
        <begin position="434"/>
        <end position="569"/>
    </location>
</feature>
<dbReference type="PANTHER" id="PTHR12864">
    <property type="entry name" value="RAN BINDING PROTEIN 9-RELATED"/>
    <property type="match status" value="1"/>
</dbReference>
<dbReference type="SMART" id="SM00449">
    <property type="entry name" value="SPRY"/>
    <property type="match status" value="1"/>
</dbReference>
<dbReference type="InterPro" id="IPR043136">
    <property type="entry name" value="B30.2/SPRY_sf"/>
</dbReference>
<evidence type="ECO:0000259" key="2">
    <source>
        <dbReference type="SMART" id="SM00449"/>
    </source>
</evidence>
<dbReference type="Pfam" id="PF00622">
    <property type="entry name" value="SPRY"/>
    <property type="match status" value="1"/>
</dbReference>
<reference evidence="3" key="1">
    <citation type="submission" date="2020-05" db="EMBL/GenBank/DDBJ databases">
        <title>Phylogenomic resolution of chytrid fungi.</title>
        <authorList>
            <person name="Stajich J.E."/>
            <person name="Amses K."/>
            <person name="Simmons R."/>
            <person name="Seto K."/>
            <person name="Myers J."/>
            <person name="Bonds A."/>
            <person name="Quandt C.A."/>
            <person name="Barry K."/>
            <person name="Liu P."/>
            <person name="Grigoriev I."/>
            <person name="Longcore J.E."/>
            <person name="James T.Y."/>
        </authorList>
    </citation>
    <scope>NUCLEOTIDE SEQUENCE</scope>
    <source>
        <strain evidence="3">PLAUS21</strain>
    </source>
</reference>